<accession>A0A2I0J498</accession>
<reference evidence="1 2" key="1">
    <citation type="submission" date="2017-11" db="EMBL/GenBank/DDBJ databases">
        <title>De-novo sequencing of pomegranate (Punica granatum L.) genome.</title>
        <authorList>
            <person name="Akparov Z."/>
            <person name="Amiraslanov A."/>
            <person name="Hajiyeva S."/>
            <person name="Abbasov M."/>
            <person name="Kaur K."/>
            <person name="Hamwieh A."/>
            <person name="Solovyev V."/>
            <person name="Salamov A."/>
            <person name="Braich B."/>
            <person name="Kosarev P."/>
            <person name="Mahmoud A."/>
            <person name="Hajiyev E."/>
            <person name="Babayeva S."/>
            <person name="Izzatullayeva V."/>
            <person name="Mammadov A."/>
            <person name="Mammadov A."/>
            <person name="Sharifova S."/>
            <person name="Ojaghi J."/>
            <person name="Eynullazada K."/>
            <person name="Bayramov B."/>
            <person name="Abdulazimova A."/>
            <person name="Shahmuradov I."/>
        </authorList>
    </citation>
    <scope>NUCLEOTIDE SEQUENCE [LARGE SCALE GENOMIC DNA]</scope>
    <source>
        <strain evidence="2">cv. AG2017</strain>
        <tissue evidence="1">Leaf</tissue>
    </source>
</reference>
<keyword evidence="2" id="KW-1185">Reference proteome</keyword>
<comment type="caution">
    <text evidence="1">The sequence shown here is derived from an EMBL/GenBank/DDBJ whole genome shotgun (WGS) entry which is preliminary data.</text>
</comment>
<gene>
    <name evidence="1" type="ORF">CRG98_028573</name>
</gene>
<name>A0A2I0J498_PUNGR</name>
<dbReference type="Proteomes" id="UP000233551">
    <property type="component" value="Unassembled WGS sequence"/>
</dbReference>
<dbReference type="AlphaFoldDB" id="A0A2I0J498"/>
<organism evidence="1 2">
    <name type="scientific">Punica granatum</name>
    <name type="common">Pomegranate</name>
    <dbReference type="NCBI Taxonomy" id="22663"/>
    <lineage>
        <taxon>Eukaryota</taxon>
        <taxon>Viridiplantae</taxon>
        <taxon>Streptophyta</taxon>
        <taxon>Embryophyta</taxon>
        <taxon>Tracheophyta</taxon>
        <taxon>Spermatophyta</taxon>
        <taxon>Magnoliopsida</taxon>
        <taxon>eudicotyledons</taxon>
        <taxon>Gunneridae</taxon>
        <taxon>Pentapetalae</taxon>
        <taxon>rosids</taxon>
        <taxon>malvids</taxon>
        <taxon>Myrtales</taxon>
        <taxon>Lythraceae</taxon>
        <taxon>Punica</taxon>
    </lineage>
</organism>
<evidence type="ECO:0000313" key="1">
    <source>
        <dbReference type="EMBL" id="PKI51048.1"/>
    </source>
</evidence>
<evidence type="ECO:0000313" key="2">
    <source>
        <dbReference type="Proteomes" id="UP000233551"/>
    </source>
</evidence>
<proteinExistence type="predicted"/>
<dbReference type="EMBL" id="PGOL01002055">
    <property type="protein sequence ID" value="PKI51048.1"/>
    <property type="molecule type" value="Genomic_DNA"/>
</dbReference>
<protein>
    <submittedName>
        <fullName evidence="1">Uncharacterized protein</fullName>
    </submittedName>
</protein>
<sequence>MLPVDGLISGSRDRSCSRYAENLQGMHHTIKPPTSKEGQTMGDYYQSPRITQSKPKAKRTISHGALRDSYILVSGPSRFKFPFRVHPGLKFLFGSIPARCPDTSKQGTSSHGGTVLEQSTDLKGDASYNLWLHPLIEHATKEGQALSTPFWPTSSRREDSLSKFGSLFMIGKPEANMRAQSHELRERSMVH</sequence>